<evidence type="ECO:0000256" key="2">
    <source>
        <dbReference type="ARBA" id="ARBA00022741"/>
    </source>
</evidence>
<dbReference type="EC" id="6.3.3.2" evidence="4"/>
<dbReference type="InterPro" id="IPR002698">
    <property type="entry name" value="FTHF_cligase"/>
</dbReference>
<dbReference type="EMBL" id="JBHSGF010000001">
    <property type="protein sequence ID" value="MFC4554001.1"/>
    <property type="molecule type" value="Genomic_DNA"/>
</dbReference>
<evidence type="ECO:0000313" key="6">
    <source>
        <dbReference type="Proteomes" id="UP001595955"/>
    </source>
</evidence>
<keyword evidence="2 4" id="KW-0547">Nucleotide-binding</keyword>
<dbReference type="GO" id="GO:0030272">
    <property type="term" value="F:5-formyltetrahydrofolate cyclo-ligase activity"/>
    <property type="evidence" value="ECO:0007669"/>
    <property type="project" value="UniProtKB-EC"/>
</dbReference>
<keyword evidence="6" id="KW-1185">Reference proteome</keyword>
<sequence>MSTSPLRLPGTAGFETEDAKQALRMAVREHRSARPQRERTEAAQALAAHAIEAIGDARCVSVYVSTEHEPPTHLLLDALRERGVRVLLPVLGPGLERCWAEYAGAEGLQVRAPGRPPEPSGEILPADALAAAEVIIAPALAVDADGVRLGQGGGWYDRALRHRSEDTPVFAMVYDSELVEGAGLPRDEHDVPVDAVITPERWFLLPGSPLSAAAQSQLGQRS</sequence>
<evidence type="ECO:0000256" key="3">
    <source>
        <dbReference type="ARBA" id="ARBA00022840"/>
    </source>
</evidence>
<comment type="catalytic activity">
    <reaction evidence="4">
        <text>(6S)-5-formyl-5,6,7,8-tetrahydrofolate + ATP = (6R)-5,10-methenyltetrahydrofolate + ADP + phosphate</text>
        <dbReference type="Rhea" id="RHEA:10488"/>
        <dbReference type="ChEBI" id="CHEBI:30616"/>
        <dbReference type="ChEBI" id="CHEBI:43474"/>
        <dbReference type="ChEBI" id="CHEBI:57455"/>
        <dbReference type="ChEBI" id="CHEBI:57457"/>
        <dbReference type="ChEBI" id="CHEBI:456216"/>
        <dbReference type="EC" id="6.3.3.2"/>
    </reaction>
</comment>
<dbReference type="InterPro" id="IPR037171">
    <property type="entry name" value="NagB/RpiA_transferase-like"/>
</dbReference>
<dbReference type="PIRSF" id="PIRSF006806">
    <property type="entry name" value="FTHF_cligase"/>
    <property type="match status" value="1"/>
</dbReference>
<dbReference type="Pfam" id="PF01812">
    <property type="entry name" value="5-FTHF_cyc-lig"/>
    <property type="match status" value="1"/>
</dbReference>
<keyword evidence="4" id="KW-0460">Magnesium</keyword>
<dbReference type="NCBIfam" id="TIGR02727">
    <property type="entry name" value="MTHFS_bact"/>
    <property type="match status" value="1"/>
</dbReference>
<evidence type="ECO:0000256" key="4">
    <source>
        <dbReference type="RuleBase" id="RU361279"/>
    </source>
</evidence>
<accession>A0ABV9D6E4</accession>
<evidence type="ECO:0000256" key="1">
    <source>
        <dbReference type="ARBA" id="ARBA00010638"/>
    </source>
</evidence>
<dbReference type="RefSeq" id="WP_122823215.1">
    <property type="nucleotide sequence ID" value="NZ_CP033325.1"/>
</dbReference>
<protein>
    <recommendedName>
        <fullName evidence="4">5-formyltetrahydrofolate cyclo-ligase</fullName>
        <ecNumber evidence="4">6.3.3.2</ecNumber>
    </recommendedName>
</protein>
<dbReference type="PANTHER" id="PTHR23407">
    <property type="entry name" value="ATPASE INHIBITOR/5-FORMYLTETRAHYDROFOLATE CYCLO-LIGASE"/>
    <property type="match status" value="1"/>
</dbReference>
<evidence type="ECO:0000313" key="5">
    <source>
        <dbReference type="EMBL" id="MFC4554001.1"/>
    </source>
</evidence>
<reference evidence="6" key="1">
    <citation type="journal article" date="2019" name="Int. J. Syst. Evol. Microbiol.">
        <title>The Global Catalogue of Microorganisms (GCM) 10K type strain sequencing project: providing services to taxonomists for standard genome sequencing and annotation.</title>
        <authorList>
            <consortium name="The Broad Institute Genomics Platform"/>
            <consortium name="The Broad Institute Genome Sequencing Center for Infectious Disease"/>
            <person name="Wu L."/>
            <person name="Ma J."/>
        </authorList>
    </citation>
    <scope>NUCLEOTIDE SEQUENCE [LARGE SCALE GENOMIC DNA]</scope>
    <source>
        <strain evidence="6">JCM 3369</strain>
    </source>
</reference>
<comment type="caution">
    <text evidence="5">The sequence shown here is derived from an EMBL/GenBank/DDBJ whole genome shotgun (WGS) entry which is preliminary data.</text>
</comment>
<keyword evidence="3 4" id="KW-0067">ATP-binding</keyword>
<dbReference type="SUPFAM" id="SSF100950">
    <property type="entry name" value="NagB/RpiA/CoA transferase-like"/>
    <property type="match status" value="1"/>
</dbReference>
<dbReference type="InterPro" id="IPR024185">
    <property type="entry name" value="FTHF_cligase-like_sf"/>
</dbReference>
<organism evidence="5 6">
    <name type="scientific">Georgenia faecalis</name>
    <dbReference type="NCBI Taxonomy" id="2483799"/>
    <lineage>
        <taxon>Bacteria</taxon>
        <taxon>Bacillati</taxon>
        <taxon>Actinomycetota</taxon>
        <taxon>Actinomycetes</taxon>
        <taxon>Micrococcales</taxon>
        <taxon>Bogoriellaceae</taxon>
        <taxon>Georgenia</taxon>
    </lineage>
</organism>
<dbReference type="Proteomes" id="UP001595955">
    <property type="component" value="Unassembled WGS sequence"/>
</dbReference>
<keyword evidence="4" id="KW-0479">Metal-binding</keyword>
<gene>
    <name evidence="5" type="ORF">ACFO3F_01955</name>
</gene>
<keyword evidence="5" id="KW-0436">Ligase</keyword>
<name>A0ABV9D6E4_9MICO</name>
<dbReference type="PANTHER" id="PTHR23407:SF1">
    <property type="entry name" value="5-FORMYLTETRAHYDROFOLATE CYCLO-LIGASE"/>
    <property type="match status" value="1"/>
</dbReference>
<proteinExistence type="inferred from homology"/>
<dbReference type="Gene3D" id="3.40.50.10420">
    <property type="entry name" value="NagB/RpiA/CoA transferase-like"/>
    <property type="match status" value="1"/>
</dbReference>
<comment type="similarity">
    <text evidence="1 4">Belongs to the 5-formyltetrahydrofolate cyclo-ligase family.</text>
</comment>
<comment type="cofactor">
    <cofactor evidence="4">
        <name>Mg(2+)</name>
        <dbReference type="ChEBI" id="CHEBI:18420"/>
    </cofactor>
</comment>